<dbReference type="VEuPathDB" id="FungiDB:MAPG_08566"/>
<organism evidence="2 3">
    <name type="scientific">Magnaporthiopsis poae (strain ATCC 64411 / 73-15)</name>
    <name type="common">Kentucky bluegrass fungus</name>
    <name type="synonym">Magnaporthe poae</name>
    <dbReference type="NCBI Taxonomy" id="644358"/>
    <lineage>
        <taxon>Eukaryota</taxon>
        <taxon>Fungi</taxon>
        <taxon>Dikarya</taxon>
        <taxon>Ascomycota</taxon>
        <taxon>Pezizomycotina</taxon>
        <taxon>Sordariomycetes</taxon>
        <taxon>Sordariomycetidae</taxon>
        <taxon>Magnaporthales</taxon>
        <taxon>Magnaporthaceae</taxon>
        <taxon>Magnaporthiopsis</taxon>
    </lineage>
</organism>
<name>A0A0C4E7P7_MAGP6</name>
<dbReference type="EMBL" id="GL876973">
    <property type="protein sequence ID" value="KLU89595.1"/>
    <property type="molecule type" value="Genomic_DNA"/>
</dbReference>
<dbReference type="EnsemblFungi" id="MAPG_08566T0">
    <property type="protein sequence ID" value="MAPG_08566T0"/>
    <property type="gene ID" value="MAPG_08566"/>
</dbReference>
<reference evidence="1" key="1">
    <citation type="submission" date="2010-05" db="EMBL/GenBank/DDBJ databases">
        <title>The Genome Sequence of Magnaporthe poae strain ATCC 64411.</title>
        <authorList>
            <consortium name="The Broad Institute Genome Sequencing Platform"/>
            <consortium name="Broad Institute Genome Sequencing Center for Infectious Disease"/>
            <person name="Ma L.-J."/>
            <person name="Dead R."/>
            <person name="Young S."/>
            <person name="Zeng Q."/>
            <person name="Koehrsen M."/>
            <person name="Alvarado L."/>
            <person name="Berlin A."/>
            <person name="Chapman S.B."/>
            <person name="Chen Z."/>
            <person name="Freedman E."/>
            <person name="Gellesch M."/>
            <person name="Goldberg J."/>
            <person name="Griggs A."/>
            <person name="Gujja S."/>
            <person name="Heilman E.R."/>
            <person name="Heiman D."/>
            <person name="Hepburn T."/>
            <person name="Howarth C."/>
            <person name="Jen D."/>
            <person name="Larson L."/>
            <person name="Mehta T."/>
            <person name="Neiman D."/>
            <person name="Pearson M."/>
            <person name="Roberts A."/>
            <person name="Saif S."/>
            <person name="Shea T."/>
            <person name="Shenoy N."/>
            <person name="Sisk P."/>
            <person name="Stolte C."/>
            <person name="Sykes S."/>
            <person name="Walk T."/>
            <person name="White J."/>
            <person name="Yandava C."/>
            <person name="Haas B."/>
            <person name="Nusbaum C."/>
            <person name="Birren B."/>
        </authorList>
    </citation>
    <scope>NUCLEOTIDE SEQUENCE</scope>
    <source>
        <strain evidence="1">ATCC 64411</strain>
    </source>
</reference>
<proteinExistence type="predicted"/>
<gene>
    <name evidence="1" type="ORF">MAPG_08566</name>
</gene>
<dbReference type="EMBL" id="ADBL01002070">
    <property type="status" value="NOT_ANNOTATED_CDS"/>
    <property type="molecule type" value="Genomic_DNA"/>
</dbReference>
<evidence type="ECO:0000313" key="2">
    <source>
        <dbReference type="EnsemblFungi" id="MAPG_08566T0"/>
    </source>
</evidence>
<reference evidence="1" key="3">
    <citation type="submission" date="2011-03" db="EMBL/GenBank/DDBJ databases">
        <title>Annotation of Magnaporthe poae ATCC 64411.</title>
        <authorList>
            <person name="Ma L.-J."/>
            <person name="Dead R."/>
            <person name="Young S.K."/>
            <person name="Zeng Q."/>
            <person name="Gargeya S."/>
            <person name="Fitzgerald M."/>
            <person name="Haas B."/>
            <person name="Abouelleil A."/>
            <person name="Alvarado L."/>
            <person name="Arachchi H.M."/>
            <person name="Berlin A."/>
            <person name="Brown A."/>
            <person name="Chapman S.B."/>
            <person name="Chen Z."/>
            <person name="Dunbar C."/>
            <person name="Freedman E."/>
            <person name="Gearin G."/>
            <person name="Gellesch M."/>
            <person name="Goldberg J."/>
            <person name="Griggs A."/>
            <person name="Gujja S."/>
            <person name="Heiman D."/>
            <person name="Howarth C."/>
            <person name="Larson L."/>
            <person name="Lui A."/>
            <person name="MacDonald P.J.P."/>
            <person name="Mehta T."/>
            <person name="Montmayeur A."/>
            <person name="Murphy C."/>
            <person name="Neiman D."/>
            <person name="Pearson M."/>
            <person name="Priest M."/>
            <person name="Roberts A."/>
            <person name="Saif S."/>
            <person name="Shea T."/>
            <person name="Shenoy N."/>
            <person name="Sisk P."/>
            <person name="Stolte C."/>
            <person name="Sykes S."/>
            <person name="Yandava C."/>
            <person name="Wortman J."/>
            <person name="Nusbaum C."/>
            <person name="Birren B."/>
        </authorList>
    </citation>
    <scope>NUCLEOTIDE SEQUENCE</scope>
    <source>
        <strain evidence="1">ATCC 64411</strain>
    </source>
</reference>
<reference evidence="2" key="5">
    <citation type="submission" date="2015-06" db="UniProtKB">
        <authorList>
            <consortium name="EnsemblFungi"/>
        </authorList>
    </citation>
    <scope>IDENTIFICATION</scope>
    <source>
        <strain evidence="2">ATCC 64411</strain>
    </source>
</reference>
<accession>A0A0C4E7P7</accession>
<evidence type="ECO:0000313" key="1">
    <source>
        <dbReference type="EMBL" id="KLU89595.1"/>
    </source>
</evidence>
<dbReference type="AlphaFoldDB" id="A0A0C4E7P7"/>
<keyword evidence="3" id="KW-1185">Reference proteome</keyword>
<protein>
    <submittedName>
        <fullName evidence="1 2">Uncharacterized protein</fullName>
    </submittedName>
</protein>
<reference evidence="2" key="4">
    <citation type="journal article" date="2015" name="G3 (Bethesda)">
        <title>Genome sequences of three phytopathogenic species of the Magnaporthaceae family of fungi.</title>
        <authorList>
            <person name="Okagaki L.H."/>
            <person name="Nunes C.C."/>
            <person name="Sailsbery J."/>
            <person name="Clay B."/>
            <person name="Brown D."/>
            <person name="John T."/>
            <person name="Oh Y."/>
            <person name="Young N."/>
            <person name="Fitzgerald M."/>
            <person name="Haas B.J."/>
            <person name="Zeng Q."/>
            <person name="Young S."/>
            <person name="Adiconis X."/>
            <person name="Fan L."/>
            <person name="Levin J.Z."/>
            <person name="Mitchell T.K."/>
            <person name="Okubara P.A."/>
            <person name="Farman M.L."/>
            <person name="Kohn L.M."/>
            <person name="Birren B."/>
            <person name="Ma L.-J."/>
            <person name="Dean R.A."/>
        </authorList>
    </citation>
    <scope>NUCLEOTIDE SEQUENCE</scope>
    <source>
        <strain evidence="2">ATCC 64411 / 73-15</strain>
    </source>
</reference>
<dbReference type="Proteomes" id="UP000011715">
    <property type="component" value="Unassembled WGS sequence"/>
</dbReference>
<sequence>MSSFPAPWVRTNQPPGLWAGKMRLAGVGGITKEESVCFIKLALAQIFSAEPSSRSIGPSTCALTTPEQSSWSNVCCVVSCFRLFNLLPFFFVILLSYVFRPLHTFCILVAQRTPTLLDLGSPSGPCMSERPLGRLCFGQPPIAFYHFLL</sequence>
<reference evidence="3" key="2">
    <citation type="submission" date="2010-05" db="EMBL/GenBank/DDBJ databases">
        <title>The genome sequence of Magnaporthe poae strain ATCC 64411.</title>
        <authorList>
            <person name="Ma L.-J."/>
            <person name="Dead R."/>
            <person name="Young S."/>
            <person name="Zeng Q."/>
            <person name="Koehrsen M."/>
            <person name="Alvarado L."/>
            <person name="Berlin A."/>
            <person name="Chapman S.B."/>
            <person name="Chen Z."/>
            <person name="Freedman E."/>
            <person name="Gellesch M."/>
            <person name="Goldberg J."/>
            <person name="Griggs A."/>
            <person name="Gujja S."/>
            <person name="Heilman E.R."/>
            <person name="Heiman D."/>
            <person name="Hepburn T."/>
            <person name="Howarth C."/>
            <person name="Jen D."/>
            <person name="Larson L."/>
            <person name="Mehta T."/>
            <person name="Neiman D."/>
            <person name="Pearson M."/>
            <person name="Roberts A."/>
            <person name="Saif S."/>
            <person name="Shea T."/>
            <person name="Shenoy N."/>
            <person name="Sisk P."/>
            <person name="Stolte C."/>
            <person name="Sykes S."/>
            <person name="Walk T."/>
            <person name="White J."/>
            <person name="Yandava C."/>
            <person name="Haas B."/>
            <person name="Nusbaum C."/>
            <person name="Birren B."/>
        </authorList>
    </citation>
    <scope>NUCLEOTIDE SEQUENCE [LARGE SCALE GENOMIC DNA]</scope>
    <source>
        <strain evidence="3">ATCC 64411 / 73-15</strain>
    </source>
</reference>
<evidence type="ECO:0000313" key="3">
    <source>
        <dbReference type="Proteomes" id="UP000011715"/>
    </source>
</evidence>